<evidence type="ECO:0000313" key="2">
    <source>
        <dbReference type="Proteomes" id="UP000030108"/>
    </source>
</evidence>
<protein>
    <submittedName>
        <fullName evidence="1">Uncharacterized protein</fullName>
    </submittedName>
</protein>
<dbReference type="EMBL" id="JATN01000319">
    <property type="protein sequence ID" value="EUC60819.1"/>
    <property type="molecule type" value="Genomic_DNA"/>
</dbReference>
<reference evidence="2" key="1">
    <citation type="journal article" date="2014" name="Genome Announc.">
        <title>Draft genome sequence of the plant-pathogenic soil fungus Rhizoctonia solani anastomosis group 3 strain Rhs1AP.</title>
        <authorList>
            <person name="Cubeta M.A."/>
            <person name="Thomas E."/>
            <person name="Dean R.A."/>
            <person name="Jabaji S."/>
            <person name="Neate S.M."/>
            <person name="Tavantzis S."/>
            <person name="Toda T."/>
            <person name="Vilgalys R."/>
            <person name="Bharathan N."/>
            <person name="Fedorova-Abrams N."/>
            <person name="Pakala S.B."/>
            <person name="Pakala S.M."/>
            <person name="Zafar N."/>
            <person name="Joardar V."/>
            <person name="Losada L."/>
            <person name="Nierman W.C."/>
        </authorList>
    </citation>
    <scope>NUCLEOTIDE SEQUENCE [LARGE SCALE GENOMIC DNA]</scope>
    <source>
        <strain evidence="2">AG-3</strain>
    </source>
</reference>
<sequence length="150" mass="16071">MADFDEAEAQNQLDELASHVERAFIEYVGSLDSEPEELDEASVDEILYRVERSYGSPGNTARTTSDLSSSNGIAKLNVEGKTFSVTTALTSGLSGKAKVWGALNGKQAYAAKSLPFSFFTVVTTDTKGRCVFISTNRHKFSGGAGIGTWS</sequence>
<name>X8JB09_9AGAM</name>
<feature type="non-terminal residue" evidence="1">
    <location>
        <position position="150"/>
    </location>
</feature>
<dbReference type="AlphaFoldDB" id="X8JB09"/>
<organism evidence="1 2">
    <name type="scientific">Rhizoctonia solani AG-3 Rhs1AP</name>
    <dbReference type="NCBI Taxonomy" id="1086054"/>
    <lineage>
        <taxon>Eukaryota</taxon>
        <taxon>Fungi</taxon>
        <taxon>Dikarya</taxon>
        <taxon>Basidiomycota</taxon>
        <taxon>Agaricomycotina</taxon>
        <taxon>Agaricomycetes</taxon>
        <taxon>Cantharellales</taxon>
        <taxon>Ceratobasidiaceae</taxon>
        <taxon>Rhizoctonia</taxon>
    </lineage>
</organism>
<proteinExistence type="predicted"/>
<gene>
    <name evidence="1" type="ORF">RSOL_368310</name>
</gene>
<dbReference type="Proteomes" id="UP000030108">
    <property type="component" value="Unassembled WGS sequence"/>
</dbReference>
<accession>X8JB09</accession>
<comment type="caution">
    <text evidence="1">The sequence shown here is derived from an EMBL/GenBank/DDBJ whole genome shotgun (WGS) entry which is preliminary data.</text>
</comment>
<evidence type="ECO:0000313" key="1">
    <source>
        <dbReference type="EMBL" id="EUC60819.1"/>
    </source>
</evidence>